<gene>
    <name evidence="1" type="ORF">DPMN_111068</name>
</gene>
<proteinExistence type="predicted"/>
<reference evidence="1" key="2">
    <citation type="submission" date="2020-11" db="EMBL/GenBank/DDBJ databases">
        <authorList>
            <person name="McCartney M.A."/>
            <person name="Auch B."/>
            <person name="Kono T."/>
            <person name="Mallez S."/>
            <person name="Becker A."/>
            <person name="Gohl D.M."/>
            <person name="Silverstein K.A.T."/>
            <person name="Koren S."/>
            <person name="Bechman K.B."/>
            <person name="Herman A."/>
            <person name="Abrahante J.E."/>
            <person name="Garbe J."/>
        </authorList>
    </citation>
    <scope>NUCLEOTIDE SEQUENCE</scope>
    <source>
        <strain evidence="1">Duluth1</strain>
        <tissue evidence="1">Whole animal</tissue>
    </source>
</reference>
<evidence type="ECO:0000313" key="2">
    <source>
        <dbReference type="Proteomes" id="UP000828390"/>
    </source>
</evidence>
<dbReference type="EMBL" id="JAIWYP010000004">
    <property type="protein sequence ID" value="KAH3837667.1"/>
    <property type="molecule type" value="Genomic_DNA"/>
</dbReference>
<evidence type="ECO:0000313" key="1">
    <source>
        <dbReference type="EMBL" id="KAH3837667.1"/>
    </source>
</evidence>
<keyword evidence="2" id="KW-1185">Reference proteome</keyword>
<protein>
    <submittedName>
        <fullName evidence="1">Uncharacterized protein</fullName>
    </submittedName>
</protein>
<accession>A0A9D4KD60</accession>
<dbReference type="Proteomes" id="UP000828390">
    <property type="component" value="Unassembled WGS sequence"/>
</dbReference>
<name>A0A9D4KD60_DREPO</name>
<organism evidence="1 2">
    <name type="scientific">Dreissena polymorpha</name>
    <name type="common">Zebra mussel</name>
    <name type="synonym">Mytilus polymorpha</name>
    <dbReference type="NCBI Taxonomy" id="45954"/>
    <lineage>
        <taxon>Eukaryota</taxon>
        <taxon>Metazoa</taxon>
        <taxon>Spiralia</taxon>
        <taxon>Lophotrochozoa</taxon>
        <taxon>Mollusca</taxon>
        <taxon>Bivalvia</taxon>
        <taxon>Autobranchia</taxon>
        <taxon>Heteroconchia</taxon>
        <taxon>Euheterodonta</taxon>
        <taxon>Imparidentia</taxon>
        <taxon>Neoheterodontei</taxon>
        <taxon>Myida</taxon>
        <taxon>Dreissenoidea</taxon>
        <taxon>Dreissenidae</taxon>
        <taxon>Dreissena</taxon>
    </lineage>
</organism>
<dbReference type="AlphaFoldDB" id="A0A9D4KD60"/>
<comment type="caution">
    <text evidence="1">The sequence shown here is derived from an EMBL/GenBank/DDBJ whole genome shotgun (WGS) entry which is preliminary data.</text>
</comment>
<sequence length="61" mass="6959">MRIFAAVISASSCQKEKFHQQLRRSSFHHGLKERKDNTNMPGGIGWFGTVSGLKIPFRQLK</sequence>
<reference evidence="1" key="1">
    <citation type="journal article" date="2019" name="bioRxiv">
        <title>The Genome of the Zebra Mussel, Dreissena polymorpha: A Resource for Invasive Species Research.</title>
        <authorList>
            <person name="McCartney M.A."/>
            <person name="Auch B."/>
            <person name="Kono T."/>
            <person name="Mallez S."/>
            <person name="Zhang Y."/>
            <person name="Obille A."/>
            <person name="Becker A."/>
            <person name="Abrahante J.E."/>
            <person name="Garbe J."/>
            <person name="Badalamenti J.P."/>
            <person name="Herman A."/>
            <person name="Mangelson H."/>
            <person name="Liachko I."/>
            <person name="Sullivan S."/>
            <person name="Sone E.D."/>
            <person name="Koren S."/>
            <person name="Silverstein K.A.T."/>
            <person name="Beckman K.B."/>
            <person name="Gohl D.M."/>
        </authorList>
    </citation>
    <scope>NUCLEOTIDE SEQUENCE</scope>
    <source>
        <strain evidence="1">Duluth1</strain>
        <tissue evidence="1">Whole animal</tissue>
    </source>
</reference>